<feature type="region of interest" description="Disordered" evidence="3">
    <location>
        <begin position="272"/>
        <end position="324"/>
    </location>
</feature>
<dbReference type="SUPFAM" id="SSF51261">
    <property type="entry name" value="Duplicated hybrid motif"/>
    <property type="match status" value="1"/>
</dbReference>
<dbReference type="Gene3D" id="2.70.70.10">
    <property type="entry name" value="Glucose Permease (Domain IIA)"/>
    <property type="match status" value="1"/>
</dbReference>
<evidence type="ECO:0000313" key="7">
    <source>
        <dbReference type="EMBL" id="ARF15783.1"/>
    </source>
</evidence>
<dbReference type="Pfam" id="PF01551">
    <property type="entry name" value="Peptidase_M23"/>
    <property type="match status" value="1"/>
</dbReference>
<dbReference type="InterPro" id="IPR011055">
    <property type="entry name" value="Dup_hybrid_motif"/>
</dbReference>
<proteinExistence type="predicted"/>
<evidence type="ECO:0000313" key="8">
    <source>
        <dbReference type="Proteomes" id="UP000192486"/>
    </source>
</evidence>
<accession>A0ABM6JZQ6</accession>
<organism evidence="7 8">
    <name type="scientific">Sporosarcina ureae</name>
    <dbReference type="NCBI Taxonomy" id="1571"/>
    <lineage>
        <taxon>Bacteria</taxon>
        <taxon>Bacillati</taxon>
        <taxon>Bacillota</taxon>
        <taxon>Bacilli</taxon>
        <taxon>Bacillales</taxon>
        <taxon>Caryophanaceae</taxon>
        <taxon>Sporosarcina</taxon>
    </lineage>
</organism>
<feature type="coiled-coil region" evidence="2">
    <location>
        <begin position="23"/>
        <end position="120"/>
    </location>
</feature>
<dbReference type="EMBL" id="CP015108">
    <property type="protein sequence ID" value="ARF15783.1"/>
    <property type="molecule type" value="Genomic_DNA"/>
</dbReference>
<keyword evidence="2" id="KW-0175">Coiled coil</keyword>
<evidence type="ECO:0000256" key="2">
    <source>
        <dbReference type="SAM" id="Coils"/>
    </source>
</evidence>
<dbReference type="PANTHER" id="PTHR21666">
    <property type="entry name" value="PEPTIDASE-RELATED"/>
    <property type="match status" value="1"/>
</dbReference>
<feature type="chain" id="PRO_5045232111" evidence="4">
    <location>
        <begin position="24"/>
        <end position="441"/>
    </location>
</feature>
<feature type="domain" description="M23ase beta-sheet core" evidence="5">
    <location>
        <begin position="332"/>
        <end position="423"/>
    </location>
</feature>
<dbReference type="InterPro" id="IPR057309">
    <property type="entry name" value="PcsB_CC"/>
</dbReference>
<dbReference type="InterPro" id="IPR016047">
    <property type="entry name" value="M23ase_b-sheet_dom"/>
</dbReference>
<dbReference type="CDD" id="cd12797">
    <property type="entry name" value="M23_peptidase"/>
    <property type="match status" value="1"/>
</dbReference>
<feature type="domain" description="Peptidoglycan hydrolase PcsB coiled-coil" evidence="6">
    <location>
        <begin position="107"/>
        <end position="180"/>
    </location>
</feature>
<evidence type="ECO:0000256" key="4">
    <source>
        <dbReference type="SAM" id="SignalP"/>
    </source>
</evidence>
<protein>
    <submittedName>
        <fullName evidence="7">Peptidase M23</fullName>
    </submittedName>
</protein>
<dbReference type="Proteomes" id="UP000192486">
    <property type="component" value="Chromosome"/>
</dbReference>
<dbReference type="PANTHER" id="PTHR21666:SF289">
    <property type="entry name" value="L-ALA--D-GLU ENDOPEPTIDASE"/>
    <property type="match status" value="1"/>
</dbReference>
<gene>
    <name evidence="7" type="ORF">SporoS204_13735</name>
</gene>
<feature type="compositionally biased region" description="Low complexity" evidence="3">
    <location>
        <begin position="279"/>
        <end position="306"/>
    </location>
</feature>
<name>A0ABM6JZQ6_SPOUR</name>
<feature type="signal peptide" evidence="4">
    <location>
        <begin position="1"/>
        <end position="23"/>
    </location>
</feature>
<keyword evidence="8" id="KW-1185">Reference proteome</keyword>
<keyword evidence="1 4" id="KW-0732">Signal</keyword>
<dbReference type="Pfam" id="PF24568">
    <property type="entry name" value="CC_PcsB"/>
    <property type="match status" value="1"/>
</dbReference>
<evidence type="ECO:0000259" key="6">
    <source>
        <dbReference type="Pfam" id="PF24568"/>
    </source>
</evidence>
<dbReference type="InterPro" id="IPR050570">
    <property type="entry name" value="Cell_wall_metabolism_enzyme"/>
</dbReference>
<evidence type="ECO:0000259" key="5">
    <source>
        <dbReference type="Pfam" id="PF01551"/>
    </source>
</evidence>
<evidence type="ECO:0000256" key="1">
    <source>
        <dbReference type="ARBA" id="ARBA00022729"/>
    </source>
</evidence>
<evidence type="ECO:0000256" key="3">
    <source>
        <dbReference type="SAM" id="MobiDB-lite"/>
    </source>
</evidence>
<dbReference type="Gene3D" id="6.10.250.3150">
    <property type="match status" value="1"/>
</dbReference>
<reference evidence="7 8" key="1">
    <citation type="submission" date="2016-04" db="EMBL/GenBank/DDBJ databases">
        <title>Comparative Genomics and Epigenetics of Sporosarcina ureae.</title>
        <authorList>
            <person name="Oliver A.S."/>
            <person name="Cooper K.K."/>
        </authorList>
    </citation>
    <scope>NUCLEOTIDE SEQUENCE [LARGE SCALE GENOMIC DNA]</scope>
    <source>
        <strain evidence="7 8">S204</strain>
    </source>
</reference>
<sequence length="441" mass="48716">MKRHRIISSVLAVCLLTTTVGSADVFADSLKDLQNEKNAAEMKKKNLDSTIQKKEIQIQEKQSKVDVLITQIKKLNDKIEETNQNLDRIIAEMNQTKIEIDELQASIKELENRIEQRDEVLRERVRVMQVKGNKVSYLDVLLGANSFADFIDRFSAVSTLMDADRKIIQQQEEDMALLEEEKKLVEQKLAEQEERKQKIQAMKDELDKQKLEKRDVVNELEKSQEKLSSEKGALEEEYSDTVAFSSKLEKKIIAEQNRLAEIARKEQARKQKLQQERLAAQAAAAANSRSGASSSSSAAPPVSSGSWTKPTTGRFSSGFGWRTHPISKVKKQHRGMDISAPTGTPVVAAGDGVVSYAGTMEGFGNVVMITHSMKGQILTTVYGHLSTIGTSSGQSVDKGQLIGAVGSTGYSTGPHLHFEVHVGNFSATGPSAVNPLHYVSF</sequence>